<dbReference type="Proteomes" id="UP000631312">
    <property type="component" value="Unassembled WGS sequence"/>
</dbReference>
<reference evidence="2 3" key="1">
    <citation type="submission" date="2021-01" db="EMBL/GenBank/DDBJ databases">
        <title>Whole genome shotgun sequence of Actinoplanes lobatus NBRC 12513.</title>
        <authorList>
            <person name="Komaki H."/>
            <person name="Tamura T."/>
        </authorList>
    </citation>
    <scope>NUCLEOTIDE SEQUENCE [LARGE SCALE GENOMIC DNA]</scope>
    <source>
        <strain evidence="2 3">NBRC 12513</strain>
    </source>
</reference>
<dbReference type="EMBL" id="BOMP01000020">
    <property type="protein sequence ID" value="GIE38425.1"/>
    <property type="molecule type" value="Genomic_DNA"/>
</dbReference>
<keyword evidence="1" id="KW-0812">Transmembrane</keyword>
<evidence type="ECO:0000313" key="3">
    <source>
        <dbReference type="Proteomes" id="UP000631312"/>
    </source>
</evidence>
<comment type="caution">
    <text evidence="2">The sequence shown here is derived from an EMBL/GenBank/DDBJ whole genome shotgun (WGS) entry which is preliminary data.</text>
</comment>
<proteinExistence type="predicted"/>
<accession>A0ABQ4ABN2</accession>
<name>A0ABQ4ABN2_9ACTN</name>
<keyword evidence="1" id="KW-0472">Membrane</keyword>
<sequence>MPQFRLMMLAGPLFPHRGEPPPVASFARLVLTAGLVLIVAGGIQNARHKRATEEMNRRRMGAGWQPCPICGGSGQIVVGRTYSSPDAGGGDRAIMDKRGSCFGHGWFSPSVPHTPPPL</sequence>
<keyword evidence="3" id="KW-1185">Reference proteome</keyword>
<feature type="transmembrane region" description="Helical" evidence="1">
    <location>
        <begin position="23"/>
        <end position="43"/>
    </location>
</feature>
<keyword evidence="1" id="KW-1133">Transmembrane helix</keyword>
<organism evidence="2 3">
    <name type="scientific">Actinoplanes lobatus</name>
    <dbReference type="NCBI Taxonomy" id="113568"/>
    <lineage>
        <taxon>Bacteria</taxon>
        <taxon>Bacillati</taxon>
        <taxon>Actinomycetota</taxon>
        <taxon>Actinomycetes</taxon>
        <taxon>Micromonosporales</taxon>
        <taxon>Micromonosporaceae</taxon>
        <taxon>Actinoplanes</taxon>
    </lineage>
</organism>
<evidence type="ECO:0000256" key="1">
    <source>
        <dbReference type="SAM" id="Phobius"/>
    </source>
</evidence>
<gene>
    <name evidence="2" type="ORF">Alo02nite_13230</name>
</gene>
<evidence type="ECO:0000313" key="2">
    <source>
        <dbReference type="EMBL" id="GIE38425.1"/>
    </source>
</evidence>
<protein>
    <submittedName>
        <fullName evidence="2">Uncharacterized protein</fullName>
    </submittedName>
</protein>